<dbReference type="InterPro" id="IPR038377">
    <property type="entry name" value="Na/Glc_symporter_sf"/>
</dbReference>
<feature type="transmembrane region" description="Helical" evidence="7">
    <location>
        <begin position="508"/>
        <end position="530"/>
    </location>
</feature>
<feature type="transmembrane region" description="Helical" evidence="7">
    <location>
        <begin position="408"/>
        <end position="430"/>
    </location>
</feature>
<feature type="transmembrane region" description="Helical" evidence="7">
    <location>
        <begin position="119"/>
        <end position="145"/>
    </location>
</feature>
<keyword evidence="3 7" id="KW-0812">Transmembrane</keyword>
<feature type="transmembrane region" description="Helical" evidence="7">
    <location>
        <begin position="42"/>
        <end position="63"/>
    </location>
</feature>
<feature type="transmembrane region" description="Helical" evidence="7">
    <location>
        <begin position="191"/>
        <end position="212"/>
    </location>
</feature>
<organism evidence="8 9">
    <name type="scientific">Mucilaginibacter rubeus</name>
    <dbReference type="NCBI Taxonomy" id="2027860"/>
    <lineage>
        <taxon>Bacteria</taxon>
        <taxon>Pseudomonadati</taxon>
        <taxon>Bacteroidota</taxon>
        <taxon>Sphingobacteriia</taxon>
        <taxon>Sphingobacteriales</taxon>
        <taxon>Sphingobacteriaceae</taxon>
        <taxon>Mucilaginibacter</taxon>
    </lineage>
</organism>
<evidence type="ECO:0000256" key="4">
    <source>
        <dbReference type="ARBA" id="ARBA00022989"/>
    </source>
</evidence>
<protein>
    <submittedName>
        <fullName evidence="8">Solute:sodium symporter family transporter</fullName>
    </submittedName>
</protein>
<sequence>MNAMMIAGFLFFAGIVVFISWYRRGTARVNTLNNLFFANRSLGFVLVGSGLLFTNINAASIIGENELTYTNNMTVMAWGVSSVVAMLLVSEFMMPLYLKMGIATTPDFLTARYGADVGRLVSVIFLISYIFNLLPSVLYAGAVAFNGLYHFSDVWGISYTTVIVVLVWIMGIIGCIVSIIGGLKAITKLDILLGVGFFCGGVLLPFFGLKYIGHGNIGNGLQQVLTKNTWHLNSIGSVHDAIPFSALFTGMLLVNLYYWGTEQYIIQQVLSSKDLETSQKGIALAGLGKLISPLLLNIPGIIAVHVFANMHNTAEAFPRLVSQVSPPFIAGFISAIVFVASLTTFNAGLNSSSTLFMLNIYKPWLKKHSKPVTEKKLVRTAKQFEILICLLAMFIAPLIMFVKNGFYTYVQIVNGFFNVPIFTIMFIGFVTKKVPGVAAKIGLGFFITCYACTQLVVNTHIHFLHILAILFVITCGLMLLIGKLYPMPVPYTLKLNNLVDIRPWENRYYFAAILLILMIALFVMFSPLILAK</sequence>
<feature type="transmembrane region" description="Helical" evidence="7">
    <location>
        <begin position="6"/>
        <end position="22"/>
    </location>
</feature>
<dbReference type="Gene3D" id="1.20.1730.10">
    <property type="entry name" value="Sodium/glucose cotransporter"/>
    <property type="match status" value="1"/>
</dbReference>
<evidence type="ECO:0000256" key="3">
    <source>
        <dbReference type="ARBA" id="ARBA00022692"/>
    </source>
</evidence>
<dbReference type="CDD" id="cd10328">
    <property type="entry name" value="SLC5sbd_YidK"/>
    <property type="match status" value="1"/>
</dbReference>
<evidence type="ECO:0000313" key="9">
    <source>
        <dbReference type="Proteomes" id="UP000251402"/>
    </source>
</evidence>
<feature type="transmembrane region" description="Helical" evidence="7">
    <location>
        <begin position="463"/>
        <end position="487"/>
    </location>
</feature>
<dbReference type="GO" id="GO:0005412">
    <property type="term" value="F:D-glucose:sodium symporter activity"/>
    <property type="evidence" value="ECO:0007669"/>
    <property type="project" value="TreeGrafter"/>
</dbReference>
<dbReference type="Pfam" id="PF00474">
    <property type="entry name" value="SSF"/>
    <property type="match status" value="1"/>
</dbReference>
<feature type="transmembrane region" description="Helical" evidence="7">
    <location>
        <begin position="437"/>
        <end position="457"/>
    </location>
</feature>
<dbReference type="AlphaFoldDB" id="A0A5C1HVS0"/>
<dbReference type="OrthoDB" id="9814523at2"/>
<feature type="transmembrane region" description="Helical" evidence="7">
    <location>
        <begin position="157"/>
        <end position="179"/>
    </location>
</feature>
<dbReference type="RefSeq" id="WP_112569258.1">
    <property type="nucleotide sequence ID" value="NZ_CP043450.1"/>
</dbReference>
<feature type="transmembrane region" description="Helical" evidence="7">
    <location>
        <begin position="281"/>
        <end position="308"/>
    </location>
</feature>
<evidence type="ECO:0000256" key="6">
    <source>
        <dbReference type="RuleBase" id="RU362091"/>
    </source>
</evidence>
<dbReference type="InterPro" id="IPR001734">
    <property type="entry name" value="Na/solute_symporter"/>
</dbReference>
<evidence type="ECO:0000256" key="5">
    <source>
        <dbReference type="ARBA" id="ARBA00023136"/>
    </source>
</evidence>
<comment type="subcellular location">
    <subcellularLocation>
        <location evidence="1">Membrane</location>
        <topology evidence="1">Multi-pass membrane protein</topology>
    </subcellularLocation>
</comment>
<comment type="similarity">
    <text evidence="2 6">Belongs to the sodium:solute symporter (SSF) (TC 2.A.21) family.</text>
</comment>
<dbReference type="GO" id="GO:0005886">
    <property type="term" value="C:plasma membrane"/>
    <property type="evidence" value="ECO:0007669"/>
    <property type="project" value="TreeGrafter"/>
</dbReference>
<feature type="transmembrane region" description="Helical" evidence="7">
    <location>
        <begin position="328"/>
        <end position="349"/>
    </location>
</feature>
<dbReference type="PROSITE" id="PS50283">
    <property type="entry name" value="NA_SOLUT_SYMP_3"/>
    <property type="match status" value="1"/>
</dbReference>
<evidence type="ECO:0000256" key="2">
    <source>
        <dbReference type="ARBA" id="ARBA00006434"/>
    </source>
</evidence>
<dbReference type="EMBL" id="CP043450">
    <property type="protein sequence ID" value="QEM08858.1"/>
    <property type="molecule type" value="Genomic_DNA"/>
</dbReference>
<accession>A0A5C1HVS0</accession>
<reference evidence="8" key="1">
    <citation type="submission" date="2019-08" db="EMBL/GenBank/DDBJ databases">
        <title>Comparative genome analysis confer to the adaptation heavy metal polluted environment.</title>
        <authorList>
            <person name="Li Y."/>
        </authorList>
    </citation>
    <scope>NUCLEOTIDE SEQUENCE [LARGE SCALE GENOMIC DNA]</scope>
    <source>
        <strain evidence="8">P1</strain>
    </source>
</reference>
<dbReference type="PANTHER" id="PTHR11819:SF195">
    <property type="entry name" value="SODIUM_GLUCOSE COTRANSPORTER 4"/>
    <property type="match status" value="1"/>
</dbReference>
<evidence type="ECO:0000256" key="7">
    <source>
        <dbReference type="SAM" id="Phobius"/>
    </source>
</evidence>
<dbReference type="KEGG" id="mrub:DEO27_002080"/>
<feature type="transmembrane region" description="Helical" evidence="7">
    <location>
        <begin position="75"/>
        <end position="98"/>
    </location>
</feature>
<feature type="transmembrane region" description="Helical" evidence="7">
    <location>
        <begin position="384"/>
        <end position="402"/>
    </location>
</feature>
<dbReference type="Proteomes" id="UP000251402">
    <property type="component" value="Chromosome"/>
</dbReference>
<evidence type="ECO:0000256" key="1">
    <source>
        <dbReference type="ARBA" id="ARBA00004141"/>
    </source>
</evidence>
<dbReference type="NCBIfam" id="NF007790">
    <property type="entry name" value="PRK10484.1"/>
    <property type="match status" value="1"/>
</dbReference>
<name>A0A5C1HVS0_9SPHI</name>
<keyword evidence="9" id="KW-1185">Reference proteome</keyword>
<evidence type="ECO:0000313" key="8">
    <source>
        <dbReference type="EMBL" id="QEM08858.1"/>
    </source>
</evidence>
<gene>
    <name evidence="8" type="ORF">DEO27_002080</name>
</gene>
<keyword evidence="5 7" id="KW-0472">Membrane</keyword>
<dbReference type="PANTHER" id="PTHR11819">
    <property type="entry name" value="SOLUTE CARRIER FAMILY 5"/>
    <property type="match status" value="1"/>
</dbReference>
<proteinExistence type="inferred from homology"/>
<dbReference type="NCBIfam" id="TIGR00813">
    <property type="entry name" value="sss"/>
    <property type="match status" value="1"/>
</dbReference>
<feature type="transmembrane region" description="Helical" evidence="7">
    <location>
        <begin position="241"/>
        <end position="260"/>
    </location>
</feature>
<keyword evidence="4 7" id="KW-1133">Transmembrane helix</keyword>